<dbReference type="GO" id="GO:0016538">
    <property type="term" value="F:cyclin-dependent protein serine/threonine kinase regulator activity"/>
    <property type="evidence" value="ECO:0007669"/>
    <property type="project" value="InterPro"/>
</dbReference>
<accession>W1PJS0</accession>
<dbReference type="Gene3D" id="1.10.472.10">
    <property type="entry name" value="Cyclin-like"/>
    <property type="match status" value="1"/>
</dbReference>
<feature type="region of interest" description="Disordered" evidence="1">
    <location>
        <begin position="1"/>
        <end position="29"/>
    </location>
</feature>
<dbReference type="STRING" id="13333.W1PJS0"/>
<organism evidence="2 3">
    <name type="scientific">Amborella trichopoda</name>
    <dbReference type="NCBI Taxonomy" id="13333"/>
    <lineage>
        <taxon>Eukaryota</taxon>
        <taxon>Viridiplantae</taxon>
        <taxon>Streptophyta</taxon>
        <taxon>Embryophyta</taxon>
        <taxon>Tracheophyta</taxon>
        <taxon>Spermatophyta</taxon>
        <taxon>Magnoliopsida</taxon>
        <taxon>Amborellales</taxon>
        <taxon>Amborellaceae</taxon>
        <taxon>Amborella</taxon>
    </lineage>
</organism>
<evidence type="ECO:0000313" key="3">
    <source>
        <dbReference type="Proteomes" id="UP000017836"/>
    </source>
</evidence>
<feature type="compositionally biased region" description="Polar residues" evidence="1">
    <location>
        <begin position="18"/>
        <end position="29"/>
    </location>
</feature>
<evidence type="ECO:0000313" key="2">
    <source>
        <dbReference type="EMBL" id="ERN07911.1"/>
    </source>
</evidence>
<dbReference type="HOGENOM" id="CLU_173563_0_0_1"/>
<dbReference type="InterPro" id="IPR036915">
    <property type="entry name" value="Cyclin-like_sf"/>
</dbReference>
<dbReference type="AlphaFoldDB" id="W1PJS0"/>
<reference evidence="3" key="1">
    <citation type="journal article" date="2013" name="Science">
        <title>The Amborella genome and the evolution of flowering plants.</title>
        <authorList>
            <consortium name="Amborella Genome Project"/>
        </authorList>
    </citation>
    <scope>NUCLEOTIDE SEQUENCE [LARGE SCALE GENOMIC DNA]</scope>
</reference>
<sequence length="117" mass="13447">MAGLLSGDPSHQEMLESGSYSSSRDNLVEPDNSSFNWFFTRNEIEENSPSRRDGIDLKKENKFRTSYGTFIQDLGMRLEVPQATIATAIIFCHRFFLHQSHAKNDRWSYSVPLSLEL</sequence>
<dbReference type="OMA" id="VKSTRAN"/>
<dbReference type="Gramene" id="ERN07911">
    <property type="protein sequence ID" value="ERN07911"/>
    <property type="gene ID" value="AMTR_s00012p00236330"/>
</dbReference>
<name>W1PJS0_AMBTC</name>
<dbReference type="PANTHER" id="PTHR10026">
    <property type="entry name" value="CYCLIN"/>
    <property type="match status" value="1"/>
</dbReference>
<dbReference type="SUPFAM" id="SSF47954">
    <property type="entry name" value="Cyclin-like"/>
    <property type="match status" value="1"/>
</dbReference>
<proteinExistence type="predicted"/>
<evidence type="ECO:0000256" key="1">
    <source>
        <dbReference type="SAM" id="MobiDB-lite"/>
    </source>
</evidence>
<keyword evidence="3" id="KW-1185">Reference proteome</keyword>
<gene>
    <name evidence="2" type="ORF">AMTR_s00012p00236330</name>
</gene>
<dbReference type="eggNOG" id="KOG0834">
    <property type="taxonomic scope" value="Eukaryota"/>
</dbReference>
<protein>
    <submittedName>
        <fullName evidence="2">Uncharacterized protein</fullName>
    </submittedName>
</protein>
<dbReference type="InterPro" id="IPR043198">
    <property type="entry name" value="Cyclin/Ssn8"/>
</dbReference>
<dbReference type="GO" id="GO:0006357">
    <property type="term" value="P:regulation of transcription by RNA polymerase II"/>
    <property type="evidence" value="ECO:0007669"/>
    <property type="project" value="InterPro"/>
</dbReference>
<dbReference type="Proteomes" id="UP000017836">
    <property type="component" value="Unassembled WGS sequence"/>
</dbReference>
<dbReference type="EMBL" id="KI393609">
    <property type="protein sequence ID" value="ERN07911.1"/>
    <property type="molecule type" value="Genomic_DNA"/>
</dbReference>